<feature type="domain" description="HNH nuclease" evidence="1">
    <location>
        <begin position="24"/>
        <end position="97"/>
    </location>
</feature>
<dbReference type="InterPro" id="IPR003615">
    <property type="entry name" value="HNH_nuc"/>
</dbReference>
<comment type="caution">
    <text evidence="2">The sequence shown here is derived from an EMBL/GenBank/DDBJ whole genome shotgun (WGS) entry which is preliminary data.</text>
</comment>
<keyword evidence="3" id="KW-1185">Reference proteome</keyword>
<sequence length="137" mass="15781">MKRIRGHVDARDDDGQLLAEKQSFSYLEVAHILPHSLKKVKKGFELDSSRAAARKILNMFDKDVTNLIDGAEIDRPRNAITLTFDLHRDFGDFQIFFTPSEGEPPHTYRIDTFIPPMLLQNVLPITRTLFLTENRTI</sequence>
<gene>
    <name evidence="2" type="ORF">TOPH_09300</name>
</gene>
<dbReference type="EMBL" id="LFRF01000160">
    <property type="protein sequence ID" value="KND85078.1"/>
    <property type="molecule type" value="Genomic_DNA"/>
</dbReference>
<evidence type="ECO:0000259" key="1">
    <source>
        <dbReference type="Pfam" id="PF13391"/>
    </source>
</evidence>
<dbReference type="Proteomes" id="UP000036947">
    <property type="component" value="Unassembled WGS sequence"/>
</dbReference>
<dbReference type="STRING" id="1163406.A0A0L0MT31"/>
<dbReference type="OrthoDB" id="2104739at2759"/>
<protein>
    <recommendedName>
        <fullName evidence="1">HNH nuclease domain-containing protein</fullName>
    </recommendedName>
</protein>
<organism evidence="2 3">
    <name type="scientific">Tolypocladium ophioglossoides (strain CBS 100239)</name>
    <name type="common">Snaketongue truffleclub</name>
    <name type="synonym">Elaphocordyceps ophioglossoides</name>
    <dbReference type="NCBI Taxonomy" id="1163406"/>
    <lineage>
        <taxon>Eukaryota</taxon>
        <taxon>Fungi</taxon>
        <taxon>Dikarya</taxon>
        <taxon>Ascomycota</taxon>
        <taxon>Pezizomycotina</taxon>
        <taxon>Sordariomycetes</taxon>
        <taxon>Hypocreomycetidae</taxon>
        <taxon>Hypocreales</taxon>
        <taxon>Ophiocordycipitaceae</taxon>
        <taxon>Tolypocladium</taxon>
    </lineage>
</organism>
<accession>A0A0L0MT31</accession>
<dbReference type="AlphaFoldDB" id="A0A0L0MT31"/>
<evidence type="ECO:0000313" key="3">
    <source>
        <dbReference type="Proteomes" id="UP000036947"/>
    </source>
</evidence>
<feature type="non-terminal residue" evidence="2">
    <location>
        <position position="137"/>
    </location>
</feature>
<evidence type="ECO:0000313" key="2">
    <source>
        <dbReference type="EMBL" id="KND85078.1"/>
    </source>
</evidence>
<name>A0A0L0MT31_TOLOC</name>
<dbReference type="Pfam" id="PF13391">
    <property type="entry name" value="HNH_2"/>
    <property type="match status" value="1"/>
</dbReference>
<proteinExistence type="predicted"/>
<reference evidence="2 3" key="1">
    <citation type="journal article" date="2015" name="BMC Genomics">
        <title>The genome of the truffle-parasite Tolypocladium ophioglossoides and the evolution of antifungal peptaibiotics.</title>
        <authorList>
            <person name="Quandt C.A."/>
            <person name="Bushley K.E."/>
            <person name="Spatafora J.W."/>
        </authorList>
    </citation>
    <scope>NUCLEOTIDE SEQUENCE [LARGE SCALE GENOMIC DNA]</scope>
    <source>
        <strain evidence="2 3">CBS 100239</strain>
    </source>
</reference>